<proteinExistence type="predicted"/>
<evidence type="ECO:0008006" key="3">
    <source>
        <dbReference type="Google" id="ProtNLM"/>
    </source>
</evidence>
<dbReference type="EMBL" id="LRFC01000001">
    <property type="protein sequence ID" value="KZE69504.1"/>
    <property type="molecule type" value="Genomic_DNA"/>
</dbReference>
<evidence type="ECO:0000313" key="2">
    <source>
        <dbReference type="Proteomes" id="UP000076567"/>
    </source>
</evidence>
<accession>A0A161TJQ3</accession>
<keyword evidence="2" id="KW-1185">Reference proteome</keyword>
<protein>
    <recommendedName>
        <fullName evidence="3">DUF2164 domain-containing protein</fullName>
    </recommendedName>
</protein>
<dbReference type="InterPro" id="IPR018680">
    <property type="entry name" value="DUF2164"/>
</dbReference>
<evidence type="ECO:0000313" key="1">
    <source>
        <dbReference type="EMBL" id="KZE69504.1"/>
    </source>
</evidence>
<sequence length="69" mass="8028">MMTSIQSFFLDERGEEIGNLAAEQVLDFITVEMGAYFYNEGIEDSISTLQSRMENLEEDLYTLKRPIRK</sequence>
<reference evidence="2" key="1">
    <citation type="submission" date="2016-01" db="EMBL/GenBank/DDBJ databases">
        <title>Draft genome of Chromobacterium sp. F49.</title>
        <authorList>
            <person name="Hong K.W."/>
        </authorList>
    </citation>
    <scope>NUCLEOTIDE SEQUENCE [LARGE SCALE GENOMIC DNA]</scope>
    <source>
        <strain evidence="2">P7IIIA</strain>
    </source>
</reference>
<organism evidence="1 2">
    <name type="scientific">Fictibacillus phosphorivorans</name>
    <dbReference type="NCBI Taxonomy" id="1221500"/>
    <lineage>
        <taxon>Bacteria</taxon>
        <taxon>Bacillati</taxon>
        <taxon>Bacillota</taxon>
        <taxon>Bacilli</taxon>
        <taxon>Bacillales</taxon>
        <taxon>Fictibacillaceae</taxon>
        <taxon>Fictibacillus</taxon>
    </lineage>
</organism>
<gene>
    <name evidence="1" type="ORF">AWM68_00600</name>
</gene>
<comment type="caution">
    <text evidence="1">The sequence shown here is derived from an EMBL/GenBank/DDBJ whole genome shotgun (WGS) entry which is preliminary data.</text>
</comment>
<dbReference type="AlphaFoldDB" id="A0A161TJQ3"/>
<name>A0A161TJQ3_9BACL</name>
<dbReference type="Proteomes" id="UP000076567">
    <property type="component" value="Unassembled WGS sequence"/>
</dbReference>
<dbReference type="Pfam" id="PF09932">
    <property type="entry name" value="DUF2164"/>
    <property type="match status" value="1"/>
</dbReference>